<dbReference type="Pfam" id="PF01281">
    <property type="entry name" value="Ribosomal_L9_N"/>
    <property type="match status" value="1"/>
</dbReference>
<reference evidence="6 7" key="1">
    <citation type="submission" date="2024-10" db="EMBL/GenBank/DDBJ databases">
        <title>Updated reference genomes for cyclostephanoid diatoms.</title>
        <authorList>
            <person name="Roberts W.R."/>
            <person name="Alverson A.J."/>
        </authorList>
    </citation>
    <scope>NUCLEOTIDE SEQUENCE [LARGE SCALE GENOMIC DNA]</scope>
    <source>
        <strain evidence="6 7">AJA276-08</strain>
    </source>
</reference>
<evidence type="ECO:0000256" key="4">
    <source>
        <dbReference type="SAM" id="MobiDB-lite"/>
    </source>
</evidence>
<evidence type="ECO:0000313" key="6">
    <source>
        <dbReference type="EMBL" id="KAL3778994.1"/>
    </source>
</evidence>
<feature type="domain" description="Ribosomal protein L9" evidence="5">
    <location>
        <begin position="68"/>
        <end position="97"/>
    </location>
</feature>
<gene>
    <name evidence="6" type="ORF">ACHAW5_005760</name>
</gene>
<dbReference type="SUPFAM" id="SSF55658">
    <property type="entry name" value="L9 N-domain-like"/>
    <property type="match status" value="1"/>
</dbReference>
<dbReference type="InterPro" id="IPR009027">
    <property type="entry name" value="Ribosomal_bL9/RNase_H1_N"/>
</dbReference>
<accession>A0ABD3NUH8</accession>
<organism evidence="6 7">
    <name type="scientific">Stephanodiscus triporus</name>
    <dbReference type="NCBI Taxonomy" id="2934178"/>
    <lineage>
        <taxon>Eukaryota</taxon>
        <taxon>Sar</taxon>
        <taxon>Stramenopiles</taxon>
        <taxon>Ochrophyta</taxon>
        <taxon>Bacillariophyta</taxon>
        <taxon>Coscinodiscophyceae</taxon>
        <taxon>Thalassiosirophycidae</taxon>
        <taxon>Stephanodiscales</taxon>
        <taxon>Stephanodiscaceae</taxon>
        <taxon>Stephanodiscus</taxon>
    </lineage>
</organism>
<keyword evidence="3" id="KW-0687">Ribonucleoprotein</keyword>
<dbReference type="PANTHER" id="PTHR21368">
    <property type="entry name" value="50S RIBOSOMAL PROTEIN L9"/>
    <property type="match status" value="1"/>
</dbReference>
<feature type="region of interest" description="Disordered" evidence="4">
    <location>
        <begin position="231"/>
        <end position="251"/>
    </location>
</feature>
<proteinExistence type="inferred from homology"/>
<evidence type="ECO:0000313" key="7">
    <source>
        <dbReference type="Proteomes" id="UP001530315"/>
    </source>
</evidence>
<dbReference type="AlphaFoldDB" id="A0ABD3NUH8"/>
<dbReference type="InterPro" id="IPR000244">
    <property type="entry name" value="Ribosomal_bL9"/>
</dbReference>
<sequence>MSSALCLSSLVRRVGRGRLPSCSTILQQQQQQQQQQRQQQRQQLRHGHQVRVIITRDLPEGQMRGVYAGEVHDVAAGYARNYLVPQKYAVYATPRNFDRCGLVDPAVAAREEAAAASMLEVVVDENDDEVDEDLRAADVLRSYLRNKSVRIIRNVDPNVPVMCHPGHVDSRNLREKLSRQLKIDLEEHEKIHIRNEPVVGLEERGEGELMQLLMEMDGGDKRIPTRMEEGGEEIDADRESQSDAVADVDGGDAKDCDVKVKQIGDYVAKITLRGGYVVPLKFSVVRR</sequence>
<dbReference type="EMBL" id="JALLAZ020001190">
    <property type="protein sequence ID" value="KAL3778994.1"/>
    <property type="molecule type" value="Genomic_DNA"/>
</dbReference>
<dbReference type="InterPro" id="IPR020070">
    <property type="entry name" value="Ribosomal_bL9_N"/>
</dbReference>
<protein>
    <recommendedName>
        <fullName evidence="5">Ribosomal protein L9 domain-containing protein</fullName>
    </recommendedName>
</protein>
<keyword evidence="2" id="KW-0689">Ribosomal protein</keyword>
<keyword evidence="7" id="KW-1185">Reference proteome</keyword>
<dbReference type="GO" id="GO:1990904">
    <property type="term" value="C:ribonucleoprotein complex"/>
    <property type="evidence" value="ECO:0007669"/>
    <property type="project" value="UniProtKB-KW"/>
</dbReference>
<dbReference type="Gene3D" id="3.40.5.10">
    <property type="entry name" value="Ribosomal protein L9, N-terminal domain"/>
    <property type="match status" value="1"/>
</dbReference>
<comment type="caution">
    <text evidence="6">The sequence shown here is derived from an EMBL/GenBank/DDBJ whole genome shotgun (WGS) entry which is preliminary data.</text>
</comment>
<evidence type="ECO:0000256" key="3">
    <source>
        <dbReference type="ARBA" id="ARBA00023274"/>
    </source>
</evidence>
<dbReference type="InterPro" id="IPR036935">
    <property type="entry name" value="Ribosomal_bL9_N_sf"/>
</dbReference>
<evidence type="ECO:0000259" key="5">
    <source>
        <dbReference type="Pfam" id="PF01281"/>
    </source>
</evidence>
<evidence type="ECO:0000256" key="1">
    <source>
        <dbReference type="ARBA" id="ARBA00010605"/>
    </source>
</evidence>
<name>A0ABD3NUH8_9STRA</name>
<evidence type="ECO:0000256" key="2">
    <source>
        <dbReference type="ARBA" id="ARBA00022980"/>
    </source>
</evidence>
<dbReference type="GO" id="GO:0005840">
    <property type="term" value="C:ribosome"/>
    <property type="evidence" value="ECO:0007669"/>
    <property type="project" value="UniProtKB-KW"/>
</dbReference>
<comment type="similarity">
    <text evidence="1">Belongs to the bacterial ribosomal protein bL9 family.</text>
</comment>
<dbReference type="Proteomes" id="UP001530315">
    <property type="component" value="Unassembled WGS sequence"/>
</dbReference>